<evidence type="ECO:0000256" key="1">
    <source>
        <dbReference type="SAM" id="MobiDB-lite"/>
    </source>
</evidence>
<dbReference type="GeneID" id="63822589"/>
<feature type="region of interest" description="Disordered" evidence="1">
    <location>
        <begin position="469"/>
        <end position="493"/>
    </location>
</feature>
<feature type="region of interest" description="Disordered" evidence="1">
    <location>
        <begin position="1"/>
        <end position="32"/>
    </location>
</feature>
<reference evidence="3 4" key="1">
    <citation type="journal article" date="2016" name="Mol. Biol. Evol.">
        <title>Comparative Genomics of Early-Diverging Mushroom-Forming Fungi Provides Insights into the Origins of Lignocellulose Decay Capabilities.</title>
        <authorList>
            <person name="Nagy L.G."/>
            <person name="Riley R."/>
            <person name="Tritt A."/>
            <person name="Adam C."/>
            <person name="Daum C."/>
            <person name="Floudas D."/>
            <person name="Sun H."/>
            <person name="Yadav J.S."/>
            <person name="Pangilinan J."/>
            <person name="Larsson K.H."/>
            <person name="Matsuura K."/>
            <person name="Barry K."/>
            <person name="Labutti K."/>
            <person name="Kuo R."/>
            <person name="Ohm R.A."/>
            <person name="Bhattacharya S.S."/>
            <person name="Shirouzu T."/>
            <person name="Yoshinaga Y."/>
            <person name="Martin F.M."/>
            <person name="Grigoriev I.V."/>
            <person name="Hibbett D.S."/>
        </authorList>
    </citation>
    <scope>NUCLEOTIDE SEQUENCE [LARGE SCALE GENOMIC DNA]</scope>
    <source>
        <strain evidence="3 4">93-53</strain>
    </source>
</reference>
<gene>
    <name evidence="3" type="ORF">LAESUDRAFT_674547</name>
</gene>
<feature type="compositionally biased region" description="Basic and acidic residues" evidence="1">
    <location>
        <begin position="470"/>
        <end position="479"/>
    </location>
</feature>
<accession>A0A165G0F7</accession>
<evidence type="ECO:0000313" key="3">
    <source>
        <dbReference type="EMBL" id="KZT09662.1"/>
    </source>
</evidence>
<name>A0A165G0F7_9APHY</name>
<dbReference type="InterPro" id="IPR001025">
    <property type="entry name" value="BAH_dom"/>
</dbReference>
<keyword evidence="4" id="KW-1185">Reference proteome</keyword>
<feature type="domain" description="BAH" evidence="2">
    <location>
        <begin position="98"/>
        <end position="220"/>
    </location>
</feature>
<feature type="compositionally biased region" description="Low complexity" evidence="1">
    <location>
        <begin position="480"/>
        <end position="493"/>
    </location>
</feature>
<evidence type="ECO:0000259" key="2">
    <source>
        <dbReference type="PROSITE" id="PS51038"/>
    </source>
</evidence>
<dbReference type="OrthoDB" id="10259622at2759"/>
<sequence length="554" mass="62715">MPPPGKATVQQRRRRRPLNLKKYSKRERVQQLEGVPTETEWNAMKRLGSFTIDVQEKLDEENYYDTGSSSDPDDSGDTDTTSIVTTGTGTKLISRPVTFCKGNDARLFSVDDDTENAWIGRIRQIRRDLTDDKVWVKVYWYYSGFDIKQTLLRKFNPADFSPYERAASDDCDIVSARSFLGVVYVHDYDEHRLDPPDIEPDTFFTRTYIQPQKKIIEPKPGTETCLCRQAYIPYPWQGSSIASPKDDAAPDSMHFCPRENCRTWYHTSCLMKYGRVDDFNVTCYEGDRGVRLLAVNPDSDLDCAVLSSFSRPHDLDDSTSETSELNRSLSGTPATTFSTLAPPLSPLSLSEIIEQMAVSYRIAHLPSSLVRLAQSPIVRRPGIPPPDSGWSAVGNVKEVVLARRFVYAALEGFHPENGEHPAGQMEERMRDMESLLEAMERGEIWAFDGEAGEHEREDMDVMMDVDGEGEEHMNEEREAGNGNSHASGNAGAGAIVDDKERRLQILEKLCVELTETILLASPYQPYWERREHELETEMWMNTPPLVCPNCRGAI</sequence>
<dbReference type="InParanoid" id="A0A165G0F7"/>
<feature type="region of interest" description="Disordered" evidence="1">
    <location>
        <begin position="312"/>
        <end position="332"/>
    </location>
</feature>
<feature type="region of interest" description="Disordered" evidence="1">
    <location>
        <begin position="63"/>
        <end position="85"/>
    </location>
</feature>
<protein>
    <recommendedName>
        <fullName evidence="2">BAH domain-containing protein</fullName>
    </recommendedName>
</protein>
<feature type="compositionally biased region" description="Basic residues" evidence="1">
    <location>
        <begin position="11"/>
        <end position="25"/>
    </location>
</feature>
<proteinExistence type="predicted"/>
<dbReference type="Pfam" id="PF01426">
    <property type="entry name" value="BAH"/>
    <property type="match status" value="1"/>
</dbReference>
<dbReference type="Proteomes" id="UP000076871">
    <property type="component" value="Unassembled WGS sequence"/>
</dbReference>
<dbReference type="PANTHER" id="PTHR46364">
    <property type="entry name" value="OS08G0421900 PROTEIN"/>
    <property type="match status" value="1"/>
</dbReference>
<dbReference type="GO" id="GO:0003682">
    <property type="term" value="F:chromatin binding"/>
    <property type="evidence" value="ECO:0007669"/>
    <property type="project" value="InterPro"/>
</dbReference>
<evidence type="ECO:0000313" key="4">
    <source>
        <dbReference type="Proteomes" id="UP000076871"/>
    </source>
</evidence>
<dbReference type="InterPro" id="IPR043151">
    <property type="entry name" value="BAH_sf"/>
</dbReference>
<dbReference type="Gene3D" id="2.30.30.490">
    <property type="match status" value="1"/>
</dbReference>
<dbReference type="AlphaFoldDB" id="A0A165G0F7"/>
<feature type="compositionally biased region" description="Polar residues" evidence="1">
    <location>
        <begin position="320"/>
        <end position="332"/>
    </location>
</feature>
<dbReference type="PROSITE" id="PS51038">
    <property type="entry name" value="BAH"/>
    <property type="match status" value="1"/>
</dbReference>
<dbReference type="EMBL" id="KV427611">
    <property type="protein sequence ID" value="KZT09662.1"/>
    <property type="molecule type" value="Genomic_DNA"/>
</dbReference>
<organism evidence="3 4">
    <name type="scientific">Laetiporus sulphureus 93-53</name>
    <dbReference type="NCBI Taxonomy" id="1314785"/>
    <lineage>
        <taxon>Eukaryota</taxon>
        <taxon>Fungi</taxon>
        <taxon>Dikarya</taxon>
        <taxon>Basidiomycota</taxon>
        <taxon>Agaricomycotina</taxon>
        <taxon>Agaricomycetes</taxon>
        <taxon>Polyporales</taxon>
        <taxon>Laetiporus</taxon>
    </lineage>
</organism>
<dbReference type="CDD" id="cd04370">
    <property type="entry name" value="BAH"/>
    <property type="match status" value="1"/>
</dbReference>
<dbReference type="RefSeq" id="XP_040767402.1">
    <property type="nucleotide sequence ID" value="XM_040905559.1"/>
</dbReference>